<feature type="transmembrane region" description="Helical" evidence="2">
    <location>
        <begin position="83"/>
        <end position="104"/>
    </location>
</feature>
<comment type="caution">
    <text evidence="3">The sequence shown here is derived from an EMBL/GenBank/DDBJ whole genome shotgun (WGS) entry which is preliminary data.</text>
</comment>
<feature type="region of interest" description="Disordered" evidence="1">
    <location>
        <begin position="1"/>
        <end position="25"/>
    </location>
</feature>
<keyword evidence="2" id="KW-0472">Membrane</keyword>
<gene>
    <name evidence="3" type="ORF">V1478_010975</name>
</gene>
<evidence type="ECO:0000313" key="3">
    <source>
        <dbReference type="EMBL" id="KAL2719513.1"/>
    </source>
</evidence>
<accession>A0ABD2AFX3</accession>
<dbReference type="AlphaFoldDB" id="A0ABD2AFX3"/>
<sequence>MKKKEEEEKEEEEEKGGGDGGGGEEEEVLVVPVDCWWSTSSIVQTSQREDFDGYRTLPRTLERLFLGIRTLAELTRSMSRTIWLNQFLHAYTFVYITVHADFILKRESKKLEMRTNRTNKKYTKYKNAICA</sequence>
<evidence type="ECO:0000256" key="1">
    <source>
        <dbReference type="SAM" id="MobiDB-lite"/>
    </source>
</evidence>
<keyword evidence="4" id="KW-1185">Reference proteome</keyword>
<name>A0ABD2AFX3_VESSQ</name>
<organism evidence="3 4">
    <name type="scientific">Vespula squamosa</name>
    <name type="common">Southern yellow jacket</name>
    <name type="synonym">Wasp</name>
    <dbReference type="NCBI Taxonomy" id="30214"/>
    <lineage>
        <taxon>Eukaryota</taxon>
        <taxon>Metazoa</taxon>
        <taxon>Ecdysozoa</taxon>
        <taxon>Arthropoda</taxon>
        <taxon>Hexapoda</taxon>
        <taxon>Insecta</taxon>
        <taxon>Pterygota</taxon>
        <taxon>Neoptera</taxon>
        <taxon>Endopterygota</taxon>
        <taxon>Hymenoptera</taxon>
        <taxon>Apocrita</taxon>
        <taxon>Aculeata</taxon>
        <taxon>Vespoidea</taxon>
        <taxon>Vespidae</taxon>
        <taxon>Vespinae</taxon>
        <taxon>Vespula</taxon>
    </lineage>
</organism>
<evidence type="ECO:0000313" key="4">
    <source>
        <dbReference type="Proteomes" id="UP001607302"/>
    </source>
</evidence>
<reference evidence="3 4" key="1">
    <citation type="journal article" date="2024" name="Ann. Entomol. Soc. Am.">
        <title>Genomic analyses of the southern and eastern yellowjacket wasps (Hymenoptera: Vespidae) reveal evolutionary signatures of social life.</title>
        <authorList>
            <person name="Catto M.A."/>
            <person name="Caine P.B."/>
            <person name="Orr S.E."/>
            <person name="Hunt B.G."/>
            <person name="Goodisman M.A.D."/>
        </authorList>
    </citation>
    <scope>NUCLEOTIDE SEQUENCE [LARGE SCALE GENOMIC DNA]</scope>
    <source>
        <strain evidence="3">233</strain>
        <tissue evidence="3">Head and thorax</tissue>
    </source>
</reference>
<evidence type="ECO:0000256" key="2">
    <source>
        <dbReference type="SAM" id="Phobius"/>
    </source>
</evidence>
<dbReference type="EMBL" id="JAUDFV010000149">
    <property type="protein sequence ID" value="KAL2719513.1"/>
    <property type="molecule type" value="Genomic_DNA"/>
</dbReference>
<keyword evidence="2" id="KW-1133">Transmembrane helix</keyword>
<protein>
    <submittedName>
        <fullName evidence="3">Uncharacterized protein</fullName>
    </submittedName>
</protein>
<proteinExistence type="predicted"/>
<keyword evidence="2" id="KW-0812">Transmembrane</keyword>
<dbReference type="Proteomes" id="UP001607302">
    <property type="component" value="Unassembled WGS sequence"/>
</dbReference>